<dbReference type="InterPro" id="IPR021880">
    <property type="entry name" value="DUF3489"/>
</dbReference>
<proteinExistence type="predicted"/>
<accession>A0ABU0M709</accession>
<dbReference type="RefSeq" id="WP_266279207.1">
    <property type="nucleotide sequence ID" value="NZ_JAPKNF010000001.1"/>
</dbReference>
<evidence type="ECO:0000256" key="1">
    <source>
        <dbReference type="SAM" id="MobiDB-lite"/>
    </source>
</evidence>
<dbReference type="EMBL" id="JAUSWJ010000001">
    <property type="protein sequence ID" value="MDQ0516746.1"/>
    <property type="molecule type" value="Genomic_DNA"/>
</dbReference>
<protein>
    <recommendedName>
        <fullName evidence="4">DUF3489 domain-containing protein</fullName>
    </recommendedName>
</protein>
<gene>
    <name evidence="2" type="ORF">QO015_002359</name>
</gene>
<evidence type="ECO:0000313" key="3">
    <source>
        <dbReference type="Proteomes" id="UP001223743"/>
    </source>
</evidence>
<keyword evidence="3" id="KW-1185">Reference proteome</keyword>
<evidence type="ECO:0000313" key="2">
    <source>
        <dbReference type="EMBL" id="MDQ0516746.1"/>
    </source>
</evidence>
<name>A0ABU0M709_9HYPH</name>
<comment type="caution">
    <text evidence="2">The sequence shown here is derived from an EMBL/GenBank/DDBJ whole genome shotgun (WGS) entry which is preliminary data.</text>
</comment>
<dbReference type="Proteomes" id="UP001223743">
    <property type="component" value="Unassembled WGS sequence"/>
</dbReference>
<reference evidence="2 3" key="1">
    <citation type="submission" date="2023-07" db="EMBL/GenBank/DDBJ databases">
        <title>Genomic Encyclopedia of Type Strains, Phase IV (KMG-IV): sequencing the most valuable type-strain genomes for metagenomic binning, comparative biology and taxonomic classification.</title>
        <authorList>
            <person name="Goeker M."/>
        </authorList>
    </citation>
    <scope>NUCLEOTIDE SEQUENCE [LARGE SCALE GENOMIC DNA]</scope>
    <source>
        <strain evidence="2 3">B1-1</strain>
    </source>
</reference>
<organism evidence="2 3">
    <name type="scientific">Kaistia geumhonensis</name>
    <dbReference type="NCBI Taxonomy" id="410839"/>
    <lineage>
        <taxon>Bacteria</taxon>
        <taxon>Pseudomonadati</taxon>
        <taxon>Pseudomonadota</taxon>
        <taxon>Alphaproteobacteria</taxon>
        <taxon>Hyphomicrobiales</taxon>
        <taxon>Kaistiaceae</taxon>
        <taxon>Kaistia</taxon>
    </lineage>
</organism>
<feature type="region of interest" description="Disordered" evidence="1">
    <location>
        <begin position="91"/>
        <end position="124"/>
    </location>
</feature>
<sequence length="248" mass="26254">MTILSDTQALILSAAAQRPEHIALPLPDSLRGGAAAKVVGAMLSKGLLQEVDADLRKGEPMWRETGDGHGVTLVATDAGLAAIGIEPEYANSAPTGATDAPSDAPAMDTPTAPEAALKARTPREGTKQATLIAMLRAPDGATIEEIMAATGWQSHTVRGAMAGALKKKLGLEVTSEKVEGRGPGLPHRLIGRSFTRAHHVKRYESCLLTNPIAGPQDACINPLERWRVWSTQSRFDWIPILHPVSANS</sequence>
<dbReference type="Pfam" id="PF11994">
    <property type="entry name" value="DUF3489"/>
    <property type="match status" value="1"/>
</dbReference>
<evidence type="ECO:0008006" key="4">
    <source>
        <dbReference type="Google" id="ProtNLM"/>
    </source>
</evidence>